<dbReference type="RefSeq" id="WP_280881030.1">
    <property type="nucleotide sequence ID" value="NZ_JARXVH010000015.1"/>
</dbReference>
<evidence type="ECO:0008006" key="5">
    <source>
        <dbReference type="Google" id="ProtNLM"/>
    </source>
</evidence>
<organism evidence="3 4">
    <name type="scientific">Streptomyces pseudovenezuelae</name>
    <dbReference type="NCBI Taxonomy" id="67350"/>
    <lineage>
        <taxon>Bacteria</taxon>
        <taxon>Bacillati</taxon>
        <taxon>Actinomycetota</taxon>
        <taxon>Actinomycetes</taxon>
        <taxon>Kitasatosporales</taxon>
        <taxon>Streptomycetaceae</taxon>
        <taxon>Streptomyces</taxon>
        <taxon>Streptomyces aurantiacus group</taxon>
    </lineage>
</organism>
<name>A0ABT6LX20_9ACTN</name>
<evidence type="ECO:0000256" key="2">
    <source>
        <dbReference type="SAM" id="Phobius"/>
    </source>
</evidence>
<accession>A0ABT6LX20</accession>
<feature type="region of interest" description="Disordered" evidence="1">
    <location>
        <begin position="62"/>
        <end position="111"/>
    </location>
</feature>
<feature type="transmembrane region" description="Helical" evidence="2">
    <location>
        <begin position="38"/>
        <end position="58"/>
    </location>
</feature>
<dbReference type="Proteomes" id="UP001160499">
    <property type="component" value="Unassembled WGS sequence"/>
</dbReference>
<sequence>MSADNGTPNPPAGPPPSPYLGPPTVPPQGPPPSHPPRWAWWVVGIVIPVVGIVITIMVGRPGSSDDDGGKNVQSEPSASVQSNGAGQGGGKTQSSTPPAADAEKWQKLSGPVRVTAEESISGTYVELDTPKPLVLKGGGDGADLYFGSSNGDPSISVPVSADNLAPLPDAGTAPTAEACLESVDRNGSYTASPVKRGEQYCLLTGEGRIAYLKVVTMPDGGVGGGILDVTVWQTPGA</sequence>
<keyword evidence="2" id="KW-0472">Membrane</keyword>
<evidence type="ECO:0000313" key="4">
    <source>
        <dbReference type="Proteomes" id="UP001160499"/>
    </source>
</evidence>
<keyword evidence="4" id="KW-1185">Reference proteome</keyword>
<feature type="region of interest" description="Disordered" evidence="1">
    <location>
        <begin position="1"/>
        <end position="34"/>
    </location>
</feature>
<feature type="compositionally biased region" description="Polar residues" evidence="1">
    <location>
        <begin position="71"/>
        <end position="84"/>
    </location>
</feature>
<keyword evidence="2" id="KW-0812">Transmembrane</keyword>
<feature type="compositionally biased region" description="Pro residues" evidence="1">
    <location>
        <begin position="8"/>
        <end position="34"/>
    </location>
</feature>
<evidence type="ECO:0000313" key="3">
    <source>
        <dbReference type="EMBL" id="MDH6220271.1"/>
    </source>
</evidence>
<reference evidence="3 4" key="1">
    <citation type="submission" date="2023-04" db="EMBL/GenBank/DDBJ databases">
        <title>Forest soil microbial communities from Buena Vista Peninsula, Colon Province, Panama.</title>
        <authorList>
            <person name="Bouskill N."/>
        </authorList>
    </citation>
    <scope>NUCLEOTIDE SEQUENCE [LARGE SCALE GENOMIC DNA]</scope>
    <source>
        <strain evidence="3 4">GGS1</strain>
    </source>
</reference>
<comment type="caution">
    <text evidence="3">The sequence shown here is derived from an EMBL/GenBank/DDBJ whole genome shotgun (WGS) entry which is preliminary data.</text>
</comment>
<keyword evidence="2" id="KW-1133">Transmembrane helix</keyword>
<proteinExistence type="predicted"/>
<evidence type="ECO:0000256" key="1">
    <source>
        <dbReference type="SAM" id="MobiDB-lite"/>
    </source>
</evidence>
<dbReference type="EMBL" id="JARXVH010000015">
    <property type="protein sequence ID" value="MDH6220271.1"/>
    <property type="molecule type" value="Genomic_DNA"/>
</dbReference>
<protein>
    <recommendedName>
        <fullName evidence="5">Serine/threonine protein kinase</fullName>
    </recommendedName>
</protein>
<gene>
    <name evidence="3" type="ORF">M2283_007611</name>
</gene>